<accession>A0A177B1M2</accession>
<sequence>FDDTGLKIIAETLTSLVVLNLCETSITDKGIKHITELKNLKILNLNSTGLTALMHNILLKKLSGLIECDVRYTEAW</sequence>
<organism evidence="1 2">
    <name type="scientific">Intoshia linei</name>
    <dbReference type="NCBI Taxonomy" id="1819745"/>
    <lineage>
        <taxon>Eukaryota</taxon>
        <taxon>Metazoa</taxon>
        <taxon>Spiralia</taxon>
        <taxon>Lophotrochozoa</taxon>
        <taxon>Mesozoa</taxon>
        <taxon>Orthonectida</taxon>
        <taxon>Rhopaluridae</taxon>
        <taxon>Intoshia</taxon>
    </lineage>
</organism>
<dbReference type="OrthoDB" id="10056090at2759"/>
<dbReference type="Gene3D" id="3.80.10.10">
    <property type="entry name" value="Ribonuclease Inhibitor"/>
    <property type="match status" value="1"/>
</dbReference>
<comment type="caution">
    <text evidence="1">The sequence shown here is derived from an EMBL/GenBank/DDBJ whole genome shotgun (WGS) entry which is preliminary data.</text>
</comment>
<name>A0A177B1M2_9BILA</name>
<dbReference type="AlphaFoldDB" id="A0A177B1M2"/>
<evidence type="ECO:0000313" key="1">
    <source>
        <dbReference type="EMBL" id="OAF67533.1"/>
    </source>
</evidence>
<dbReference type="InterPro" id="IPR032675">
    <property type="entry name" value="LRR_dom_sf"/>
</dbReference>
<dbReference type="SUPFAM" id="SSF52047">
    <property type="entry name" value="RNI-like"/>
    <property type="match status" value="1"/>
</dbReference>
<protein>
    <submittedName>
        <fullName evidence="1">Uncharacterized protein</fullName>
    </submittedName>
</protein>
<keyword evidence="2" id="KW-1185">Reference proteome</keyword>
<gene>
    <name evidence="1" type="ORF">A3Q56_04727</name>
</gene>
<evidence type="ECO:0000313" key="2">
    <source>
        <dbReference type="Proteomes" id="UP000078046"/>
    </source>
</evidence>
<feature type="non-terminal residue" evidence="1">
    <location>
        <position position="1"/>
    </location>
</feature>
<dbReference type="EMBL" id="LWCA01000638">
    <property type="protein sequence ID" value="OAF67533.1"/>
    <property type="molecule type" value="Genomic_DNA"/>
</dbReference>
<proteinExistence type="predicted"/>
<reference evidence="1 2" key="1">
    <citation type="submission" date="2016-04" db="EMBL/GenBank/DDBJ databases">
        <title>The genome of Intoshia linei affirms orthonectids as highly simplified spiralians.</title>
        <authorList>
            <person name="Mikhailov K.V."/>
            <person name="Slusarev G.S."/>
            <person name="Nikitin M.A."/>
            <person name="Logacheva M.D."/>
            <person name="Penin A."/>
            <person name="Aleoshin V."/>
            <person name="Panchin Y.V."/>
        </authorList>
    </citation>
    <scope>NUCLEOTIDE SEQUENCE [LARGE SCALE GENOMIC DNA]</scope>
    <source>
        <strain evidence="1">Intl2013</strain>
        <tissue evidence="1">Whole animal</tissue>
    </source>
</reference>
<dbReference type="Proteomes" id="UP000078046">
    <property type="component" value="Unassembled WGS sequence"/>
</dbReference>